<evidence type="ECO:0000256" key="7">
    <source>
        <dbReference type="ARBA" id="ARBA00048696"/>
    </source>
</evidence>
<feature type="compositionally biased region" description="Low complexity" evidence="8">
    <location>
        <begin position="229"/>
        <end position="255"/>
    </location>
</feature>
<evidence type="ECO:0000256" key="3">
    <source>
        <dbReference type="ARBA" id="ARBA00022741"/>
    </source>
</evidence>
<proteinExistence type="predicted"/>
<feature type="compositionally biased region" description="Polar residues" evidence="8">
    <location>
        <begin position="259"/>
        <end position="269"/>
    </location>
</feature>
<dbReference type="RefSeq" id="WP_344235042.1">
    <property type="nucleotide sequence ID" value="NZ_BAAAPH010000012.1"/>
</dbReference>
<dbReference type="Proteomes" id="UP001501705">
    <property type="component" value="Unassembled WGS sequence"/>
</dbReference>
<dbReference type="InterPro" id="IPR036597">
    <property type="entry name" value="Fido-like_dom_sf"/>
</dbReference>
<accession>A0ABN2DMQ4</accession>
<evidence type="ECO:0000313" key="11">
    <source>
        <dbReference type="Proteomes" id="UP001501705"/>
    </source>
</evidence>
<reference evidence="10 11" key="1">
    <citation type="journal article" date="2019" name="Int. J. Syst. Evol. Microbiol.">
        <title>The Global Catalogue of Microorganisms (GCM) 10K type strain sequencing project: providing services to taxonomists for standard genome sequencing and annotation.</title>
        <authorList>
            <consortium name="The Broad Institute Genomics Platform"/>
            <consortium name="The Broad Institute Genome Sequencing Center for Infectious Disease"/>
            <person name="Wu L."/>
            <person name="Ma J."/>
        </authorList>
    </citation>
    <scope>NUCLEOTIDE SEQUENCE [LARGE SCALE GENOMIC DNA]</scope>
    <source>
        <strain evidence="10 11">JCM 15572</strain>
    </source>
</reference>
<gene>
    <name evidence="10" type="ORF">GCM10009804_39520</name>
</gene>
<keyword evidence="11" id="KW-1185">Reference proteome</keyword>
<comment type="caution">
    <text evidence="10">The sequence shown here is derived from an EMBL/GenBank/DDBJ whole genome shotgun (WGS) entry which is preliminary data.</text>
</comment>
<dbReference type="Gene3D" id="1.10.3290.10">
    <property type="entry name" value="Fido-like domain"/>
    <property type="match status" value="1"/>
</dbReference>
<keyword evidence="4" id="KW-0067">ATP-binding</keyword>
<evidence type="ECO:0000256" key="6">
    <source>
        <dbReference type="ARBA" id="ARBA00047939"/>
    </source>
</evidence>
<sequence>MATFENWGDYFWPGQIDDCLINRLGIHDADTLKDEERLRSAERGTELIAGDVEIPQTFDLDHLRAIHRQLFQDVYDWAGELRATELVRPSKDPDAPGHEFVKPEDLERLAPVLFAQLGDPAELRDRPTAEVVDVLARTYAGVNVLHPFVEGNGRTQRIFLDHAAEAAGYRIDWTRIADRQNEIMSEAFGVGPEPVRAALTECIEPLGGDDDQARQDTQHALRLTTSGLATPSGSAPSGLPAPTGSAPATSQAPAAHRYTSPTRTQPERQ</sequence>
<feature type="region of interest" description="Disordered" evidence="8">
    <location>
        <begin position="224"/>
        <end position="269"/>
    </location>
</feature>
<evidence type="ECO:0000313" key="10">
    <source>
        <dbReference type="EMBL" id="GAA1579128.1"/>
    </source>
</evidence>
<dbReference type="InterPro" id="IPR003812">
    <property type="entry name" value="Fido"/>
</dbReference>
<keyword evidence="1" id="KW-0808">Transferase</keyword>
<keyword evidence="3" id="KW-0547">Nucleotide-binding</keyword>
<evidence type="ECO:0000256" key="2">
    <source>
        <dbReference type="ARBA" id="ARBA00022695"/>
    </source>
</evidence>
<evidence type="ECO:0000256" key="1">
    <source>
        <dbReference type="ARBA" id="ARBA00022679"/>
    </source>
</evidence>
<organism evidence="10 11">
    <name type="scientific">Kribbella hippodromi</name>
    <dbReference type="NCBI Taxonomy" id="434347"/>
    <lineage>
        <taxon>Bacteria</taxon>
        <taxon>Bacillati</taxon>
        <taxon>Actinomycetota</taxon>
        <taxon>Actinomycetes</taxon>
        <taxon>Propionibacteriales</taxon>
        <taxon>Kribbellaceae</taxon>
        <taxon>Kribbella</taxon>
    </lineage>
</organism>
<evidence type="ECO:0000256" key="8">
    <source>
        <dbReference type="SAM" id="MobiDB-lite"/>
    </source>
</evidence>
<dbReference type="EC" id="2.7.7.108" evidence="5"/>
<feature type="domain" description="Fido" evidence="9">
    <location>
        <begin position="58"/>
        <end position="205"/>
    </location>
</feature>
<dbReference type="EMBL" id="BAAAPH010000012">
    <property type="protein sequence ID" value="GAA1579128.1"/>
    <property type="molecule type" value="Genomic_DNA"/>
</dbReference>
<dbReference type="Pfam" id="PF02661">
    <property type="entry name" value="Fic"/>
    <property type="match status" value="1"/>
</dbReference>
<keyword evidence="2" id="KW-0548">Nucleotidyltransferase</keyword>
<comment type="catalytic activity">
    <reaction evidence="6">
        <text>L-threonyl-[protein] + ATP = 3-O-(5'-adenylyl)-L-threonyl-[protein] + diphosphate</text>
        <dbReference type="Rhea" id="RHEA:54292"/>
        <dbReference type="Rhea" id="RHEA-COMP:11060"/>
        <dbReference type="Rhea" id="RHEA-COMP:13847"/>
        <dbReference type="ChEBI" id="CHEBI:30013"/>
        <dbReference type="ChEBI" id="CHEBI:30616"/>
        <dbReference type="ChEBI" id="CHEBI:33019"/>
        <dbReference type="ChEBI" id="CHEBI:138113"/>
        <dbReference type="EC" id="2.7.7.108"/>
    </reaction>
</comment>
<dbReference type="PROSITE" id="PS51459">
    <property type="entry name" value="FIDO"/>
    <property type="match status" value="1"/>
</dbReference>
<dbReference type="SUPFAM" id="SSF140931">
    <property type="entry name" value="Fic-like"/>
    <property type="match status" value="1"/>
</dbReference>
<evidence type="ECO:0000256" key="5">
    <source>
        <dbReference type="ARBA" id="ARBA00034531"/>
    </source>
</evidence>
<name>A0ABN2DMQ4_9ACTN</name>
<evidence type="ECO:0000256" key="4">
    <source>
        <dbReference type="ARBA" id="ARBA00022840"/>
    </source>
</evidence>
<dbReference type="PANTHER" id="PTHR39560:SF1">
    <property type="entry name" value="PROTEIN ADENYLYLTRANSFERASE FIC-RELATED"/>
    <property type="match status" value="1"/>
</dbReference>
<dbReference type="PANTHER" id="PTHR39560">
    <property type="entry name" value="PROTEIN ADENYLYLTRANSFERASE FIC-RELATED"/>
    <property type="match status" value="1"/>
</dbReference>
<comment type="catalytic activity">
    <reaction evidence="7">
        <text>L-tyrosyl-[protein] + ATP = O-(5'-adenylyl)-L-tyrosyl-[protein] + diphosphate</text>
        <dbReference type="Rhea" id="RHEA:54288"/>
        <dbReference type="Rhea" id="RHEA-COMP:10136"/>
        <dbReference type="Rhea" id="RHEA-COMP:13846"/>
        <dbReference type="ChEBI" id="CHEBI:30616"/>
        <dbReference type="ChEBI" id="CHEBI:33019"/>
        <dbReference type="ChEBI" id="CHEBI:46858"/>
        <dbReference type="ChEBI" id="CHEBI:83624"/>
        <dbReference type="EC" id="2.7.7.108"/>
    </reaction>
</comment>
<evidence type="ECO:0000259" key="9">
    <source>
        <dbReference type="PROSITE" id="PS51459"/>
    </source>
</evidence>
<protein>
    <recommendedName>
        <fullName evidence="5">protein adenylyltransferase</fullName>
        <ecNumber evidence="5">2.7.7.108</ecNumber>
    </recommendedName>
</protein>